<evidence type="ECO:0000313" key="2">
    <source>
        <dbReference type="EMBL" id="EEZ92897.1"/>
    </source>
</evidence>
<accession>D2EFK0</accession>
<feature type="transmembrane region" description="Helical" evidence="1">
    <location>
        <begin position="9"/>
        <end position="31"/>
    </location>
</feature>
<evidence type="ECO:0000313" key="3">
    <source>
        <dbReference type="Proteomes" id="UP000009375"/>
    </source>
</evidence>
<dbReference type="Proteomes" id="UP000009375">
    <property type="component" value="Unassembled WGS sequence"/>
</dbReference>
<proteinExistence type="predicted"/>
<name>D2EFK0_PARA4</name>
<keyword evidence="1" id="KW-0812">Transmembrane</keyword>
<organism evidence="2 3">
    <name type="scientific">Candidatus Parvarchaeum acidiphilum ARMAN-4</name>
    <dbReference type="NCBI Taxonomy" id="662760"/>
    <lineage>
        <taxon>Archaea</taxon>
        <taxon>Candidatus Parvarchaeota</taxon>
        <taxon>Candidatus Parvarchaeum</taxon>
    </lineage>
</organism>
<dbReference type="EMBL" id="GG730046">
    <property type="protein sequence ID" value="EEZ92897.1"/>
    <property type="molecule type" value="Genomic_DNA"/>
</dbReference>
<reference evidence="2 3" key="1">
    <citation type="journal article" date="2010" name="Proc. Natl. Acad. Sci. U.S.A.">
        <title>Enigmatic, ultrasmall, uncultivated Archaea.</title>
        <authorList>
            <person name="Baker B.J."/>
            <person name="Comolli L.R."/>
            <person name="Dick G.J."/>
            <person name="Hauser L.J."/>
            <person name="Hyatt D."/>
            <person name="Dill B.D."/>
            <person name="Land M.L."/>
            <person name="Verberkmoes N.C."/>
            <person name="Hettich R.L."/>
            <person name="Banfield J.F."/>
        </authorList>
    </citation>
    <scope>NUCLEOTIDE SEQUENCE [LARGE SCALE GENOMIC DNA]</scope>
</reference>
<keyword evidence="1" id="KW-0472">Membrane</keyword>
<sequence>MKESVKRNVYILSFFVVFLVFIGFVIFLVLFESGIINLHQQAITVSSFSCSPSGTTINLYKSVEQPVNITKVVLSISNKSYSVLSTTTINGAEGYYEIHLDYMCLLKNEAVSIKVYYQTYSYADNSINIGNNFFSSLISNTKA</sequence>
<gene>
    <name evidence="2" type="ORF">BJBARM4_0518</name>
</gene>
<protein>
    <submittedName>
        <fullName evidence="2">Uncharacterized protein</fullName>
    </submittedName>
</protein>
<evidence type="ECO:0000256" key="1">
    <source>
        <dbReference type="SAM" id="Phobius"/>
    </source>
</evidence>
<keyword evidence="1" id="KW-1133">Transmembrane helix</keyword>
<dbReference type="AlphaFoldDB" id="D2EFK0"/>